<gene>
    <name evidence="2" type="ORF">J0A67_17830</name>
</gene>
<accession>A0ABS3BU01</accession>
<evidence type="ECO:0000313" key="2">
    <source>
        <dbReference type="EMBL" id="MBN7802742.1"/>
    </source>
</evidence>
<protein>
    <submittedName>
        <fullName evidence="2">Neutral/alkaline non-lysosomal ceramidase N-terminal domain-containing protein</fullName>
    </submittedName>
</protein>
<organism evidence="2 3">
    <name type="scientific">Algoriphagus aestuariicola</name>
    <dbReference type="NCBI Taxonomy" id="1852016"/>
    <lineage>
        <taxon>Bacteria</taxon>
        <taxon>Pseudomonadati</taxon>
        <taxon>Bacteroidota</taxon>
        <taxon>Cytophagia</taxon>
        <taxon>Cytophagales</taxon>
        <taxon>Cyclobacteriaceae</taxon>
        <taxon>Algoriphagus</taxon>
    </lineage>
</organism>
<feature type="domain" description="Neutral/alkaline non-lysosomal ceramidase N-terminal" evidence="1">
    <location>
        <begin position="70"/>
        <end position="263"/>
    </location>
</feature>
<proteinExistence type="predicted"/>
<dbReference type="RefSeq" id="WP_206570755.1">
    <property type="nucleotide sequence ID" value="NZ_JAFKCW010000004.1"/>
</dbReference>
<dbReference type="InterPro" id="IPR031329">
    <property type="entry name" value="NEUT/ALK_ceramidase_N"/>
</dbReference>
<keyword evidence="3" id="KW-1185">Reference proteome</keyword>
<reference evidence="2 3" key="1">
    <citation type="submission" date="2021-03" db="EMBL/GenBank/DDBJ databases">
        <title>novel species isolated from a fishpond in China.</title>
        <authorList>
            <person name="Lu H."/>
            <person name="Cai Z."/>
        </authorList>
    </citation>
    <scope>NUCLEOTIDE SEQUENCE [LARGE SCALE GENOMIC DNA]</scope>
    <source>
        <strain evidence="2 3">JCM 31546</strain>
    </source>
</reference>
<dbReference type="Pfam" id="PF04734">
    <property type="entry name" value="Ceramidase_alk"/>
    <property type="match status" value="1"/>
</dbReference>
<dbReference type="Proteomes" id="UP000664698">
    <property type="component" value="Unassembled WGS sequence"/>
</dbReference>
<sequence>MKVDSRNFLSTSLIKALKIVLGAFLFFVLLALILLTRVDRSPIESHDFYSETFERLENTPWHGSDGEAWLAGWSKANVTPSAPVDLVGYAPRGPYEFVQDSSYVKALVLSNGKTEIAWLNFELLIVHPELAKAVETGIKDAGIAPDQLIFTATHTHSGIGGYMPGPLGEMAFGGYDQNIVDMLVEKSISSLKEANSTLDTVAISYRKVDAGKFVANRFVKGGPIDPFIRQLIFTKKDGKKASFYTYSAHATSLNSKFMGLSGDYPKYLNESLEAGSYDFALFAAGTVGSHRPLAPGNTPEKVEDYALQLDSTVQQATLTDTLENPRIAYSRLDLGLRAPHLRISGDLRLRPWLFNYLLGETNPHLDITQIGNLLMIASSGELSGVFYKDWEELARQNDLQLIVTTFNGGYIGYITPDELYDEHFHEVREMNWYGPGNGSYFDKLIKRTIEKAH</sequence>
<name>A0ABS3BU01_9BACT</name>
<comment type="caution">
    <text evidence="2">The sequence shown here is derived from an EMBL/GenBank/DDBJ whole genome shotgun (WGS) entry which is preliminary data.</text>
</comment>
<dbReference type="EMBL" id="JAFKCW010000004">
    <property type="protein sequence ID" value="MBN7802742.1"/>
    <property type="molecule type" value="Genomic_DNA"/>
</dbReference>
<evidence type="ECO:0000259" key="1">
    <source>
        <dbReference type="Pfam" id="PF04734"/>
    </source>
</evidence>
<evidence type="ECO:0000313" key="3">
    <source>
        <dbReference type="Proteomes" id="UP000664698"/>
    </source>
</evidence>